<protein>
    <submittedName>
        <fullName evidence="1">Fumarate reductase (Quinol)</fullName>
        <ecNumber evidence="1">1.3.5.4</ecNumber>
    </submittedName>
</protein>
<dbReference type="AlphaFoldDB" id="A0A2S3U9C9"/>
<dbReference type="EC" id="1.3.5.4" evidence="1"/>
<dbReference type="GO" id="GO:0016491">
    <property type="term" value="F:oxidoreductase activity"/>
    <property type="evidence" value="ECO:0007669"/>
    <property type="project" value="UniProtKB-KW"/>
</dbReference>
<organism evidence="1 2">
    <name type="scientific">Lactiplantibacillus plantarum subsp. plantarum</name>
    <dbReference type="NCBI Taxonomy" id="337330"/>
    <lineage>
        <taxon>Bacteria</taxon>
        <taxon>Bacillati</taxon>
        <taxon>Bacillota</taxon>
        <taxon>Bacilli</taxon>
        <taxon>Lactobacillales</taxon>
        <taxon>Lactobacillaceae</taxon>
        <taxon>Lactiplantibacillus</taxon>
    </lineage>
</organism>
<dbReference type="EMBL" id="NKCZ01000055">
    <property type="protein sequence ID" value="POD88918.1"/>
    <property type="molecule type" value="Genomic_DNA"/>
</dbReference>
<dbReference type="Proteomes" id="UP000236990">
    <property type="component" value="Unassembled WGS sequence"/>
</dbReference>
<evidence type="ECO:0000313" key="1">
    <source>
        <dbReference type="EMBL" id="POD88918.1"/>
    </source>
</evidence>
<proteinExistence type="predicted"/>
<comment type="caution">
    <text evidence="1">The sequence shown here is derived from an EMBL/GenBank/DDBJ whole genome shotgun (WGS) entry which is preliminary data.</text>
</comment>
<accession>A0A2S3U9C9</accession>
<sequence>MLVGTSLGIQGTCRAQGDLRRILNSPGVDAQVLPATNTC</sequence>
<evidence type="ECO:0000313" key="2">
    <source>
        <dbReference type="Proteomes" id="UP000236990"/>
    </source>
</evidence>
<keyword evidence="1" id="KW-0560">Oxidoreductase</keyword>
<gene>
    <name evidence="1" type="ORF">S101258_00334</name>
</gene>
<reference evidence="1 2" key="1">
    <citation type="submission" date="2017-06" db="EMBL/GenBank/DDBJ databases">
        <title>Genome sequence of Lactobacillus plantarum subsp. plantarum strain SRCM101258.</title>
        <authorList>
            <person name="Cho S.H."/>
        </authorList>
    </citation>
    <scope>NUCLEOTIDE SEQUENCE [LARGE SCALE GENOMIC DNA]</scope>
    <source>
        <strain evidence="1 2">SRCM101258</strain>
    </source>
</reference>
<name>A0A2S3U9C9_LACPN</name>